<evidence type="ECO:0000313" key="4">
    <source>
        <dbReference type="Proteomes" id="UP001212042"/>
    </source>
</evidence>
<sequence>MDMQVNAKKIVSIGLLAMLPLAALQAAPEVKSVTFDYSGSKAKETKFQVKYSNGNFKSLTPSVLMTLGDGEVFCEKHTDFGGAKLYLGSPWYVNNSIADNGAYMKPASNMVTAPVVGDPVTEGVPQYSLKFNIVLAQVSKQIFDPVQVVKDELAKAKSQGMSEADFLRQDRLFEVKRKVTLAGRCYGNNTQAAMGWEISEKNVSFMVQYQGDPDFKALGVQAPAKPKPGFQQGKINLKVTDGNILTNSLNYTNLNCPANLDFSVKYKGVGKGRVVFHVIENNQTVYESAPSEYEAADGWVQKNFKVNVPASPQNMNSKVQRKFSLSFRVRDQDGNSFDWVPTGNFQGLNWSHTCKPKVAVPMGQGGVIYAPNTPKPGMQIKAQPSSPQPPVAPSRVQAQPTPPPQAPLQIKAQPVEPQQPLRKTN</sequence>
<accession>A0ABT4XAE7</accession>
<evidence type="ECO:0000313" key="3">
    <source>
        <dbReference type="EMBL" id="MDA7085357.1"/>
    </source>
</evidence>
<comment type="caution">
    <text evidence="3">The sequence shown here is derived from an EMBL/GenBank/DDBJ whole genome shotgun (WGS) entry which is preliminary data.</text>
</comment>
<evidence type="ECO:0000256" key="2">
    <source>
        <dbReference type="SAM" id="SignalP"/>
    </source>
</evidence>
<keyword evidence="4" id="KW-1185">Reference proteome</keyword>
<proteinExistence type="predicted"/>
<dbReference type="EMBL" id="JAQJZJ010000001">
    <property type="protein sequence ID" value="MDA7085357.1"/>
    <property type="molecule type" value="Genomic_DNA"/>
</dbReference>
<keyword evidence="2" id="KW-0732">Signal</keyword>
<name>A0ABT4XAE7_9PSED</name>
<feature type="region of interest" description="Disordered" evidence="1">
    <location>
        <begin position="370"/>
        <end position="425"/>
    </location>
</feature>
<feature type="chain" id="PRO_5045288801" evidence="2">
    <location>
        <begin position="27"/>
        <end position="425"/>
    </location>
</feature>
<dbReference type="RefSeq" id="WP_271346273.1">
    <property type="nucleotide sequence ID" value="NZ_JAQJZJ010000001.1"/>
</dbReference>
<dbReference type="Proteomes" id="UP001212042">
    <property type="component" value="Unassembled WGS sequence"/>
</dbReference>
<feature type="signal peptide" evidence="2">
    <location>
        <begin position="1"/>
        <end position="26"/>
    </location>
</feature>
<organism evidence="3 4">
    <name type="scientific">Pseudomonas aestuarii</name>
    <dbReference type="NCBI Taxonomy" id="3018340"/>
    <lineage>
        <taxon>Bacteria</taxon>
        <taxon>Pseudomonadati</taxon>
        <taxon>Pseudomonadota</taxon>
        <taxon>Gammaproteobacteria</taxon>
        <taxon>Pseudomonadales</taxon>
        <taxon>Pseudomonadaceae</taxon>
        <taxon>Pseudomonas</taxon>
    </lineage>
</organism>
<protein>
    <submittedName>
        <fullName evidence="3">Uncharacterized protein</fullName>
    </submittedName>
</protein>
<evidence type="ECO:0000256" key="1">
    <source>
        <dbReference type="SAM" id="MobiDB-lite"/>
    </source>
</evidence>
<reference evidence="3 4" key="1">
    <citation type="submission" date="2023-01" db="EMBL/GenBank/DDBJ databases">
        <title>Pseudomonas SA3-5T sp. nov., isolated from tidal flat sediment.</title>
        <authorList>
            <person name="Kim H.S."/>
            <person name="Kim J.-S."/>
            <person name="Suh M.K."/>
            <person name="Eom M.K."/>
            <person name="Lee J.-S."/>
        </authorList>
    </citation>
    <scope>NUCLEOTIDE SEQUENCE [LARGE SCALE GENOMIC DNA]</scope>
    <source>
        <strain evidence="3 4">SA3-5</strain>
    </source>
</reference>
<gene>
    <name evidence="3" type="ORF">PH586_02990</name>
</gene>